<reference evidence="2" key="1">
    <citation type="submission" date="2007-11" db="EMBL/GenBank/DDBJ databases">
        <authorList>
            <person name="Fulton L."/>
            <person name="Clifton S."/>
            <person name="Fulton B."/>
            <person name="Xu J."/>
            <person name="Minx P."/>
            <person name="Pepin K.H."/>
            <person name="Johnson M."/>
            <person name="Thiruvilangam P."/>
            <person name="Bhonagiri V."/>
            <person name="Nash W.E."/>
            <person name="Mardis E.R."/>
            <person name="Wilson R.K."/>
        </authorList>
    </citation>
    <scope>NUCLEOTIDE SEQUENCE [LARGE SCALE GENOMIC DNA]</scope>
    <source>
        <strain evidence="2">DSM 17241</strain>
    </source>
</reference>
<evidence type="ECO:0000313" key="3">
    <source>
        <dbReference type="Proteomes" id="UP000003803"/>
    </source>
</evidence>
<dbReference type="AlphaFoldDB" id="B0PAN0"/>
<proteinExistence type="predicted"/>
<organism evidence="2 3">
    <name type="scientific">Anaerotruncus colihominis DSM 17241</name>
    <dbReference type="NCBI Taxonomy" id="445972"/>
    <lineage>
        <taxon>Bacteria</taxon>
        <taxon>Bacillati</taxon>
        <taxon>Bacillota</taxon>
        <taxon>Clostridia</taxon>
        <taxon>Eubacteriales</taxon>
        <taxon>Oscillospiraceae</taxon>
        <taxon>Anaerotruncus</taxon>
    </lineage>
</organism>
<evidence type="ECO:0000256" key="1">
    <source>
        <dbReference type="SAM" id="Coils"/>
    </source>
</evidence>
<accession>B0PAN0</accession>
<protein>
    <submittedName>
        <fullName evidence="2">Uncharacterized protein</fullName>
    </submittedName>
</protein>
<feature type="coiled-coil region" evidence="1">
    <location>
        <begin position="98"/>
        <end position="166"/>
    </location>
</feature>
<dbReference type="EMBL" id="ABGD02000014">
    <property type="protein sequence ID" value="EDS11210.1"/>
    <property type="molecule type" value="Genomic_DNA"/>
</dbReference>
<gene>
    <name evidence="2" type="ORF">ANACOL_01830</name>
</gene>
<dbReference type="Proteomes" id="UP000003803">
    <property type="component" value="Unassembled WGS sequence"/>
</dbReference>
<sequence length="309" mass="35536">MDERTYFTINESSARTAHNMMSFRDYADGSTTAEYRRAADRAYDLADRVAAGSPEEAERAYRLAARYAKKMADYYNREASIGMMCPSVMISGAGNFPVRKKEKQVAAWERNYQFYEDTQKILSKIESILNGRGIIKSDDERAVEKLEEKLEDMKTLHEQMKAVNRAIRLKDTEAGNDALREMGYSEEAIKELRIPDLSGRIGYPEYALSNNNANIRRLEERIKGLKAIKERGGSEQEYKTFKVVENTEAMRYQIIFDGKPEPEVRDLLKGNGFRWAPSQGAWQRQITSNGRYALDKVVEKLKEMEEAEQ</sequence>
<dbReference type="HOGENOM" id="CLU_064682_0_0_9"/>
<evidence type="ECO:0000313" key="2">
    <source>
        <dbReference type="EMBL" id="EDS11210.1"/>
    </source>
</evidence>
<dbReference type="RefSeq" id="WP_006875125.1">
    <property type="nucleotide sequence ID" value="NZ_DS544183.1"/>
</dbReference>
<comment type="caution">
    <text evidence="2">The sequence shown here is derived from an EMBL/GenBank/DDBJ whole genome shotgun (WGS) entry which is preliminary data.</text>
</comment>
<dbReference type="eggNOG" id="COG4227">
    <property type="taxonomic scope" value="Bacteria"/>
</dbReference>
<reference evidence="2" key="2">
    <citation type="submission" date="2013-09" db="EMBL/GenBank/DDBJ databases">
        <title>Draft genome sequence of Anaerotruncus colihominis(DSM 17241).</title>
        <authorList>
            <person name="Sudarsanam P."/>
            <person name="Ley R."/>
            <person name="Guruge J."/>
            <person name="Turnbaugh P.J."/>
            <person name="Mahowald M."/>
            <person name="Liep D."/>
            <person name="Gordon J."/>
        </authorList>
    </citation>
    <scope>NUCLEOTIDE SEQUENCE</scope>
    <source>
        <strain evidence="2">DSM 17241</strain>
    </source>
</reference>
<name>B0PAN0_9FIRM</name>
<keyword evidence="1" id="KW-0175">Coiled coil</keyword>
<keyword evidence="3" id="KW-1185">Reference proteome</keyword>